<dbReference type="EMBL" id="JBHMQV010000004">
    <property type="protein sequence ID" value="MFC0843396.1"/>
    <property type="molecule type" value="Genomic_DNA"/>
</dbReference>
<dbReference type="RefSeq" id="WP_394317185.1">
    <property type="nucleotide sequence ID" value="NZ_JBHMQV010000004.1"/>
</dbReference>
<feature type="region of interest" description="Disordered" evidence="1">
    <location>
        <begin position="76"/>
        <end position="96"/>
    </location>
</feature>
<evidence type="ECO:0000313" key="2">
    <source>
        <dbReference type="EMBL" id="MFC0843396.1"/>
    </source>
</evidence>
<keyword evidence="3" id="KW-1185">Reference proteome</keyword>
<name>A0ABV6TC94_9ACTN</name>
<evidence type="ECO:0000256" key="1">
    <source>
        <dbReference type="SAM" id="MobiDB-lite"/>
    </source>
</evidence>
<dbReference type="Proteomes" id="UP001589887">
    <property type="component" value="Unassembled WGS sequence"/>
</dbReference>
<proteinExistence type="predicted"/>
<evidence type="ECO:0008006" key="4">
    <source>
        <dbReference type="Google" id="ProtNLM"/>
    </source>
</evidence>
<sequence>MDTTIKIGSETRDKLAALARARGISMRALIEEFAATSLTPQQLQERADRTRAFLEAEFGHRLTDDEADTMRAKMREAQAAHRKNLKNAAPGPDVAA</sequence>
<comment type="caution">
    <text evidence="2">The sequence shown here is derived from an EMBL/GenBank/DDBJ whole genome shotgun (WGS) entry which is preliminary data.</text>
</comment>
<gene>
    <name evidence="2" type="ORF">ACFH04_06545</name>
</gene>
<organism evidence="2 3">
    <name type="scientific">Streptomyces noboritoensis</name>
    <dbReference type="NCBI Taxonomy" id="67337"/>
    <lineage>
        <taxon>Bacteria</taxon>
        <taxon>Bacillati</taxon>
        <taxon>Actinomycetota</taxon>
        <taxon>Actinomycetes</taxon>
        <taxon>Kitasatosporales</taxon>
        <taxon>Streptomycetaceae</taxon>
        <taxon>Streptomyces</taxon>
    </lineage>
</organism>
<protein>
    <recommendedName>
        <fullName evidence="4">Ribbon-helix-helix protein CopG domain-containing protein</fullName>
    </recommendedName>
</protein>
<reference evidence="2 3" key="1">
    <citation type="submission" date="2024-09" db="EMBL/GenBank/DDBJ databases">
        <authorList>
            <person name="Sun Q."/>
            <person name="Mori K."/>
        </authorList>
    </citation>
    <scope>NUCLEOTIDE SEQUENCE [LARGE SCALE GENOMIC DNA]</scope>
    <source>
        <strain evidence="2 3">JCM 4557</strain>
    </source>
</reference>
<accession>A0ABV6TC94</accession>
<evidence type="ECO:0000313" key="3">
    <source>
        <dbReference type="Proteomes" id="UP001589887"/>
    </source>
</evidence>